<reference evidence="3 4" key="1">
    <citation type="submission" date="2013-12" db="EMBL/GenBank/DDBJ databases">
        <title>Ecological redundancy of diverse viral populations within a natural community.</title>
        <authorList>
            <person name="Gregory A.C."/>
            <person name="LaButti K."/>
            <person name="Copeland A."/>
            <person name="Woyke T."/>
            <person name="Sullivan M.B."/>
        </authorList>
    </citation>
    <scope>NUCLEOTIDE SEQUENCE [LARGE SCALE GENOMIC DNA]</scope>
    <source>
        <strain evidence="3">Syn7803US56</strain>
    </source>
</reference>
<evidence type="ECO:0000313" key="3">
    <source>
        <dbReference type="EMBL" id="AIX33989.1"/>
    </source>
</evidence>
<feature type="region of interest" description="Disordered" evidence="1">
    <location>
        <begin position="72"/>
        <end position="95"/>
    </location>
</feature>
<keyword evidence="2" id="KW-0812">Transmembrane</keyword>
<keyword evidence="2" id="KW-0472">Membrane</keyword>
<evidence type="ECO:0000256" key="1">
    <source>
        <dbReference type="SAM" id="MobiDB-lite"/>
    </source>
</evidence>
<dbReference type="Proteomes" id="UP000185326">
    <property type="component" value="Segment"/>
</dbReference>
<evidence type="ECO:0000256" key="2">
    <source>
        <dbReference type="SAM" id="Phobius"/>
    </source>
</evidence>
<sequence>MANITAYKLVSPEVSQKSTVVNAINLNTYAVNNLGVAVTSIANTIGDLRGINTEKSKIDKKNLLIERRQERLEKDKQAENSEEISKGKPNKKDESKLKLGLKKTTKGAFGWLQNFLGPLGSLLLDLGAFALTKKVLDYFSDEENQIKIKTFLERSQFVFDKISELSGDITSKVSDGLDFIFGKETTIEQRLEAFGKIALAIGGMGAILLAANALPFGRDRDLNRNRNRNNNARNAQRGTNAFQSGARSFSRPAGFMPRSDAAGNQIAGRGSLYRQNLNRIVRPGQLTSGLTQPARPSRMEEEVYIDKISTELSDLDN</sequence>
<feature type="compositionally biased region" description="Low complexity" evidence="1">
    <location>
        <begin position="228"/>
        <end position="237"/>
    </location>
</feature>
<protein>
    <submittedName>
        <fullName evidence="3">Uncharacterized protein</fullName>
    </submittedName>
</protein>
<proteinExistence type="predicted"/>
<feature type="region of interest" description="Disordered" evidence="1">
    <location>
        <begin position="220"/>
        <end position="258"/>
    </location>
</feature>
<evidence type="ECO:0000313" key="4">
    <source>
        <dbReference type="Proteomes" id="UP000185326"/>
    </source>
</evidence>
<dbReference type="EMBL" id="KJ019110">
    <property type="protein sequence ID" value="AIX33989.1"/>
    <property type="molecule type" value="Genomic_DNA"/>
</dbReference>
<name>A0A0E3FTC8_9CAUD</name>
<feature type="compositionally biased region" description="Polar residues" evidence="1">
    <location>
        <begin position="238"/>
        <end position="247"/>
    </location>
</feature>
<feature type="transmembrane region" description="Helical" evidence="2">
    <location>
        <begin position="197"/>
        <end position="216"/>
    </location>
</feature>
<gene>
    <name evidence="3" type="ORF">Syn7803US56_8</name>
</gene>
<accession>A0A0E3FTC8</accession>
<organism evidence="3 4">
    <name type="scientific">Synechococcus phage ACG-2014b</name>
    <dbReference type="NCBI Taxonomy" id="1493508"/>
    <lineage>
        <taxon>Viruses</taxon>
        <taxon>Duplodnaviria</taxon>
        <taxon>Heunggongvirae</taxon>
        <taxon>Uroviricota</taxon>
        <taxon>Caudoviricetes</taxon>
        <taxon>Pantevenvirales</taxon>
        <taxon>Kyanoviridae</taxon>
        <taxon>Nereusvirus</taxon>
        <taxon>Nereusvirus tusconc4</taxon>
    </lineage>
</organism>
<keyword evidence="2" id="KW-1133">Transmembrane helix</keyword>